<organism evidence="1 2">
    <name type="scientific">Papaver nudicaule</name>
    <name type="common">Iceland poppy</name>
    <dbReference type="NCBI Taxonomy" id="74823"/>
    <lineage>
        <taxon>Eukaryota</taxon>
        <taxon>Viridiplantae</taxon>
        <taxon>Streptophyta</taxon>
        <taxon>Embryophyta</taxon>
        <taxon>Tracheophyta</taxon>
        <taxon>Spermatophyta</taxon>
        <taxon>Magnoliopsida</taxon>
        <taxon>Ranunculales</taxon>
        <taxon>Papaveraceae</taxon>
        <taxon>Papaveroideae</taxon>
        <taxon>Papaver</taxon>
    </lineage>
</organism>
<feature type="non-terminal residue" evidence="1">
    <location>
        <position position="1"/>
    </location>
</feature>
<dbReference type="AlphaFoldDB" id="A0AA42AUB2"/>
<dbReference type="EMBL" id="JAJJMA010222742">
    <property type="protein sequence ID" value="MCL7041339.1"/>
    <property type="molecule type" value="Genomic_DNA"/>
</dbReference>
<gene>
    <name evidence="1" type="ORF">MKW94_030691</name>
</gene>
<dbReference type="Pfam" id="PF01963">
    <property type="entry name" value="TraB_PrgY_gumN"/>
    <property type="match status" value="1"/>
</dbReference>
<accession>A0AA42AUB2</accession>
<evidence type="ECO:0000313" key="1">
    <source>
        <dbReference type="EMBL" id="MCL7041339.1"/>
    </source>
</evidence>
<dbReference type="InterPro" id="IPR002816">
    <property type="entry name" value="TraB/PrgY/GumN_fam"/>
</dbReference>
<sequence>VAMEEASRMGAGCLFIDQDIDVTKQRLINLFISSDSLWQSYERFLEAYNEMKEADFSRSYIQERDSLEKDLSPETFRVITEDRDKHMFTELRRLEGKIVAVVGMGHMDGIESLWKRAENGDDWHPPANQKCWLAL</sequence>
<feature type="non-terminal residue" evidence="1">
    <location>
        <position position="135"/>
    </location>
</feature>
<dbReference type="InterPro" id="IPR046345">
    <property type="entry name" value="TraB_PrgY-like"/>
</dbReference>
<dbReference type="Proteomes" id="UP001177140">
    <property type="component" value="Unassembled WGS sequence"/>
</dbReference>
<dbReference type="PANTHER" id="PTHR21530">
    <property type="entry name" value="PHEROMONE SHUTDOWN PROTEIN"/>
    <property type="match status" value="1"/>
</dbReference>
<proteinExistence type="predicted"/>
<evidence type="ECO:0008006" key="3">
    <source>
        <dbReference type="Google" id="ProtNLM"/>
    </source>
</evidence>
<protein>
    <recommendedName>
        <fullName evidence="3">TraB</fullName>
    </recommendedName>
</protein>
<keyword evidence="2" id="KW-1185">Reference proteome</keyword>
<reference evidence="1" key="1">
    <citation type="submission" date="2022-03" db="EMBL/GenBank/DDBJ databases">
        <title>A functionally conserved STORR gene fusion in Papaver species that diverged 16.8 million years ago.</title>
        <authorList>
            <person name="Catania T."/>
        </authorList>
    </citation>
    <scope>NUCLEOTIDE SEQUENCE</scope>
    <source>
        <strain evidence="1">S-191538</strain>
    </source>
</reference>
<comment type="caution">
    <text evidence="1">The sequence shown here is derived from an EMBL/GenBank/DDBJ whole genome shotgun (WGS) entry which is preliminary data.</text>
</comment>
<name>A0AA42AUB2_PAPNU</name>
<evidence type="ECO:0000313" key="2">
    <source>
        <dbReference type="Proteomes" id="UP001177140"/>
    </source>
</evidence>
<dbReference type="PANTHER" id="PTHR21530:SF7">
    <property type="entry name" value="TRAB DOMAIN-CONTAINING PROTEIN"/>
    <property type="match status" value="1"/>
</dbReference>